<dbReference type="InterPro" id="IPR036558">
    <property type="entry name" value="YqbG-like_sf"/>
</dbReference>
<organism evidence="1 2">
    <name type="scientific">Brevibacillus brevis</name>
    <name type="common">Bacillus brevis</name>
    <dbReference type="NCBI Taxonomy" id="1393"/>
    <lineage>
        <taxon>Bacteria</taxon>
        <taxon>Bacillati</taxon>
        <taxon>Bacillota</taxon>
        <taxon>Bacilli</taxon>
        <taxon>Bacillales</taxon>
        <taxon>Paenibacillaceae</taxon>
        <taxon>Brevibacillus</taxon>
    </lineage>
</organism>
<dbReference type="AlphaFoldDB" id="A0A517I0V4"/>
<name>A0A517I0V4_BREBE</name>
<reference evidence="1 2" key="1">
    <citation type="submission" date="2019-07" db="EMBL/GenBank/DDBJ databases">
        <title>Characterization of Brevibacillus brevis HK544, as a potential biocontrol agent.</title>
        <authorList>
            <person name="Kim H."/>
        </authorList>
    </citation>
    <scope>NUCLEOTIDE SEQUENCE [LARGE SCALE GENOMIC DNA]</scope>
    <source>
        <strain evidence="1 2">HK544</strain>
    </source>
</reference>
<proteinExistence type="predicted"/>
<evidence type="ECO:0000313" key="2">
    <source>
        <dbReference type="Proteomes" id="UP000317713"/>
    </source>
</evidence>
<dbReference type="EMBL" id="CP042161">
    <property type="protein sequence ID" value="QDS32522.1"/>
    <property type="molecule type" value="Genomic_DNA"/>
</dbReference>
<dbReference type="SUPFAM" id="SSF116915">
    <property type="entry name" value="Hypothetical protein YqbG"/>
    <property type="match status" value="1"/>
</dbReference>
<protein>
    <submittedName>
        <fullName evidence="1">DUF3199 family protein</fullName>
    </submittedName>
</protein>
<dbReference type="RefSeq" id="WP_144612419.1">
    <property type="nucleotide sequence ID" value="NZ_CP042161.1"/>
</dbReference>
<dbReference type="Gene3D" id="1.10.3230.10">
    <property type="entry name" value="YqbG-like"/>
    <property type="match status" value="1"/>
</dbReference>
<accession>A0A517I0V4</accession>
<sequence>MLTTEKVKQQSSTRAVRDSTPERLCYLISEAKVRIELFTSRPFVDDDTRLEVAHFRLVEAMALTDNDEVLGAEARGITSESDQGYSWSIEKAKVTTGSPLVDSMLVQWMSFTAEATDGGNIKAMIL</sequence>
<gene>
    <name evidence="1" type="ORF">FPS98_00165</name>
</gene>
<evidence type="ECO:0000313" key="1">
    <source>
        <dbReference type="EMBL" id="QDS32522.1"/>
    </source>
</evidence>
<dbReference type="Proteomes" id="UP000317713">
    <property type="component" value="Chromosome"/>
</dbReference>